<evidence type="ECO:0000256" key="2">
    <source>
        <dbReference type="ARBA" id="ARBA00006787"/>
    </source>
</evidence>
<evidence type="ECO:0000256" key="5">
    <source>
        <dbReference type="ARBA" id="ARBA00023004"/>
    </source>
</evidence>
<evidence type="ECO:0000313" key="6">
    <source>
        <dbReference type="EMBL" id="OSX72932.1"/>
    </source>
</evidence>
<dbReference type="Proteomes" id="UP000218209">
    <property type="component" value="Unassembled WGS sequence"/>
</dbReference>
<gene>
    <name evidence="6" type="ORF">BU14_0393s0020</name>
</gene>
<organism evidence="6 7">
    <name type="scientific">Porphyra umbilicalis</name>
    <name type="common">Purple laver</name>
    <name type="synonym">Red alga</name>
    <dbReference type="NCBI Taxonomy" id="2786"/>
    <lineage>
        <taxon>Eukaryota</taxon>
        <taxon>Rhodophyta</taxon>
        <taxon>Bangiophyceae</taxon>
        <taxon>Bangiales</taxon>
        <taxon>Bangiaceae</taxon>
        <taxon>Porphyra</taxon>
    </lineage>
</organism>
<dbReference type="GO" id="GO:0016121">
    <property type="term" value="P:carotene catabolic process"/>
    <property type="evidence" value="ECO:0007669"/>
    <property type="project" value="TreeGrafter"/>
</dbReference>
<accession>A0A1X6NWH6</accession>
<proteinExistence type="inferred from homology"/>
<dbReference type="InterPro" id="IPR004294">
    <property type="entry name" value="Carotenoid_Oase"/>
</dbReference>
<keyword evidence="5" id="KW-0408">Iron</keyword>
<evidence type="ECO:0000256" key="4">
    <source>
        <dbReference type="ARBA" id="ARBA00023002"/>
    </source>
</evidence>
<dbReference type="PANTHER" id="PTHR10543:SF89">
    <property type="entry name" value="CAROTENOID 9,10(9',10')-CLEAVAGE DIOXYGENASE 1"/>
    <property type="match status" value="1"/>
</dbReference>
<keyword evidence="4" id="KW-0560">Oxidoreductase</keyword>
<evidence type="ECO:0000313" key="7">
    <source>
        <dbReference type="Proteomes" id="UP000218209"/>
    </source>
</evidence>
<comment type="similarity">
    <text evidence="2">Belongs to the carotenoid oxygenase family.</text>
</comment>
<sequence>MATPPATGDQVATAVVAETNAQLPTADVIAGTLPSGLRGTLLRMVPANPEHLSEHPPLHPEDGDGHVVAISFYTADDVSDDVADDDDMAGAAPAAVDSVSAGTDDIRVFARNRFVRTAAYNKESKQRRRRYRSRLATPATGGWAANLLSVTSKRSASEYVATHAKTVLAYADRGLPYMIDGGTLVTRGPAVLAGSLSDDTEDLPVGNCVLGRSVYLPGTGGVALLTGRRGSADTLRGGYCVAYDDAFKPEVRSRAFRLTTRLPLRSFGVTDDWFVIPQSSSGARGNSVATAMAGRCDGDVVTWADAAAPAKGGGDASGSAVTFTFVPRGKPDEVTARVIPLTDGAGAVLDVANAYADTTSDGRAVVVVDGVAIRPPQVEGGHTLLELMDHLGQRWAAGDAPWPAVLMRYVFDVAADAVLSATPLTDEATTIYTPVVARDASTCRHPAIYANGWDATTGRAVLIRVDTDSLPPLQVDAPAAVTAAAAAATWVADDPAVRVGSPVLTDDGRWVLAPMGGGRLGVWSTEPESGDRLQLVCVLDAGAYGLGDGGVGGAWTGRVWTAEECATRKKTAYEIFQSKGWNSVDSSFSGLGLNQL</sequence>
<dbReference type="Pfam" id="PF03055">
    <property type="entry name" value="RPE65"/>
    <property type="match status" value="1"/>
</dbReference>
<dbReference type="GO" id="GO:0010436">
    <property type="term" value="F:carotenoid dioxygenase activity"/>
    <property type="evidence" value="ECO:0007669"/>
    <property type="project" value="TreeGrafter"/>
</dbReference>
<keyword evidence="7" id="KW-1185">Reference proteome</keyword>
<name>A0A1X6NWH6_PORUM</name>
<dbReference type="PANTHER" id="PTHR10543">
    <property type="entry name" value="BETA-CAROTENE DIOXYGENASE"/>
    <property type="match status" value="1"/>
</dbReference>
<comment type="cofactor">
    <cofactor evidence="1">
        <name>Fe(2+)</name>
        <dbReference type="ChEBI" id="CHEBI:29033"/>
    </cofactor>
</comment>
<dbReference type="GO" id="GO:0046872">
    <property type="term" value="F:metal ion binding"/>
    <property type="evidence" value="ECO:0007669"/>
    <property type="project" value="UniProtKB-KW"/>
</dbReference>
<reference evidence="6 7" key="1">
    <citation type="submission" date="2017-03" db="EMBL/GenBank/DDBJ databases">
        <title>WGS assembly of Porphyra umbilicalis.</title>
        <authorList>
            <person name="Brawley S.H."/>
            <person name="Blouin N.A."/>
            <person name="Ficko-Blean E."/>
            <person name="Wheeler G.L."/>
            <person name="Lohr M."/>
            <person name="Goodson H.V."/>
            <person name="Jenkins J.W."/>
            <person name="Blaby-Haas C.E."/>
            <person name="Helliwell K.E."/>
            <person name="Chan C."/>
            <person name="Marriage T."/>
            <person name="Bhattacharya D."/>
            <person name="Klein A.S."/>
            <person name="Badis Y."/>
            <person name="Brodie J."/>
            <person name="Cao Y."/>
            <person name="Collen J."/>
            <person name="Dittami S.M."/>
            <person name="Gachon C.M."/>
            <person name="Green B.R."/>
            <person name="Karpowicz S."/>
            <person name="Kim J.W."/>
            <person name="Kudahl U."/>
            <person name="Lin S."/>
            <person name="Michel G."/>
            <person name="Mittag M."/>
            <person name="Olson B.J."/>
            <person name="Pangilinan J."/>
            <person name="Peng Y."/>
            <person name="Qiu H."/>
            <person name="Shu S."/>
            <person name="Singer J.T."/>
            <person name="Smith A.G."/>
            <person name="Sprecher B.N."/>
            <person name="Wagner V."/>
            <person name="Wang W."/>
            <person name="Wang Z.-Y."/>
            <person name="Yan J."/>
            <person name="Yarish C."/>
            <person name="Zoeuner-Riek S."/>
            <person name="Zhuang Y."/>
            <person name="Zou Y."/>
            <person name="Lindquist E.A."/>
            <person name="Grimwood J."/>
            <person name="Barry K."/>
            <person name="Rokhsar D.S."/>
            <person name="Schmutz J."/>
            <person name="Stiller J.W."/>
            <person name="Grossman A.R."/>
            <person name="Prochnik S.E."/>
        </authorList>
    </citation>
    <scope>NUCLEOTIDE SEQUENCE [LARGE SCALE GENOMIC DNA]</scope>
    <source>
        <strain evidence="6">4086291</strain>
    </source>
</reference>
<keyword evidence="3" id="KW-0479">Metal-binding</keyword>
<dbReference type="AlphaFoldDB" id="A0A1X6NWH6"/>
<evidence type="ECO:0000256" key="1">
    <source>
        <dbReference type="ARBA" id="ARBA00001954"/>
    </source>
</evidence>
<dbReference type="EMBL" id="KV919030">
    <property type="protein sequence ID" value="OSX72932.1"/>
    <property type="molecule type" value="Genomic_DNA"/>
</dbReference>
<evidence type="ECO:0000256" key="3">
    <source>
        <dbReference type="ARBA" id="ARBA00022723"/>
    </source>
</evidence>
<dbReference type="OrthoDB" id="1069523at2759"/>
<protein>
    <submittedName>
        <fullName evidence="6">Uncharacterized protein</fullName>
    </submittedName>
</protein>